<keyword evidence="1" id="KW-1133">Transmembrane helix</keyword>
<reference evidence="2 3" key="1">
    <citation type="submission" date="2015-02" db="EMBL/GenBank/DDBJ databases">
        <title>Improved understanding of the partial-nitritation anammox process through 23 genomes representing the majority of the microbial community.</title>
        <authorList>
            <person name="Speth D.R."/>
            <person name="In T Zandt M."/>
            <person name="Guerrero Cruz S."/>
            <person name="Jetten M.S."/>
            <person name="Dutilh B.E."/>
        </authorList>
    </citation>
    <scope>NUCLEOTIDE SEQUENCE [LARGE SCALE GENOMIC DNA]</scope>
    <source>
        <strain evidence="2">OLB20</strain>
    </source>
</reference>
<dbReference type="Proteomes" id="UP000070457">
    <property type="component" value="Unassembled WGS sequence"/>
</dbReference>
<dbReference type="AlphaFoldDB" id="A0A136LY57"/>
<accession>A0A136LY57</accession>
<organism evidence="2 3">
    <name type="scientific">candidate division WS6 bacterium OLB20</name>
    <dbReference type="NCBI Taxonomy" id="1617426"/>
    <lineage>
        <taxon>Bacteria</taxon>
        <taxon>Candidatus Dojkabacteria</taxon>
    </lineage>
</organism>
<protein>
    <submittedName>
        <fullName evidence="2">Uncharacterized protein</fullName>
    </submittedName>
</protein>
<comment type="caution">
    <text evidence="2">The sequence shown here is derived from an EMBL/GenBank/DDBJ whole genome shotgun (WGS) entry which is preliminary data.</text>
</comment>
<proteinExistence type="predicted"/>
<dbReference type="STRING" id="1617426.TR69_WS6001000587"/>
<evidence type="ECO:0000313" key="2">
    <source>
        <dbReference type="EMBL" id="KXK26581.1"/>
    </source>
</evidence>
<dbReference type="EMBL" id="JYNZ01000003">
    <property type="protein sequence ID" value="KXK26581.1"/>
    <property type="molecule type" value="Genomic_DNA"/>
</dbReference>
<keyword evidence="1" id="KW-0812">Transmembrane</keyword>
<sequence length="310" mass="34695">MINKRYPGQILVIVLLVLSILGIFVVSIATSTQRDVEERVRNEKYEQYYSLTERRLLQLIQETNLDSTLTGLENDLTNCTRVGNTGRYNCTYTDVSETDSLDQVSIDVTLEDTNEVRQLQLQKDQTFMMNLQNGGSGYRGVIQMQWTGPQVAWVVSMDYRDLNDGRYKVIKGVYDGNPTGSRVYEQAIPNNNTFTFEPLVLSGVTQPAANAMQFNISSVDLTGSNWRPLYLRVKPIIASGELLTELTVTGGTGFPNQVRTYLGEGISAEESNTGDDSPTAILEVQLPLHPAPAEFFDYVLRSENDVVKPR</sequence>
<gene>
    <name evidence="2" type="ORF">TR69_WS6001000587</name>
</gene>
<feature type="transmembrane region" description="Helical" evidence="1">
    <location>
        <begin position="6"/>
        <end position="29"/>
    </location>
</feature>
<evidence type="ECO:0000256" key="1">
    <source>
        <dbReference type="SAM" id="Phobius"/>
    </source>
</evidence>
<evidence type="ECO:0000313" key="3">
    <source>
        <dbReference type="Proteomes" id="UP000070457"/>
    </source>
</evidence>
<name>A0A136LY57_9BACT</name>
<keyword evidence="1" id="KW-0472">Membrane</keyword>